<sequence length="406" mass="46312">MAVSTEHILNPAFLVQSPRFKPIGIHPELFTRTQIHSNPSVGPGTYDLVQYGDFSDKNVQKNAEGPNWEQAFYTEKMAKIPHSNFKATYESRKEEERRIGPGAYEIKDFLIEADERPQCSRGLLDQLTERFPKDSSDRAPPPGAYGIPDQKIVEKKWQQGSKIPSFQWRQGDRTLPLEGSDMGPGTYNIKSSIDDLINKRVSEKGPYQLFSVSRSAPINTGHYAVLDRWDLRADFPSLDYPESISSLEQLKHYSQAKHGLFSKLSRFQKKPTNRLAIEHPGLEPKNVDFPGPGQYNIPSHWERKDLHMKKVPFNSSSGRSDRRSMAFFSGSHNAVGVGRYNLVNPVRDETIADKRKRPKRRNIGFCSTTTRFPSVDGEQILNERLKPQNLRTEQRTQLYLKGHISS</sequence>
<dbReference type="EMBL" id="CAJNOK010033461">
    <property type="protein sequence ID" value="CAF1494425.1"/>
    <property type="molecule type" value="Genomic_DNA"/>
</dbReference>
<dbReference type="Proteomes" id="UP000682733">
    <property type="component" value="Unassembled WGS sequence"/>
</dbReference>
<protein>
    <submittedName>
        <fullName evidence="2">Uncharacterized protein</fullName>
    </submittedName>
</protein>
<accession>A0A8S2TIR3</accession>
<dbReference type="PANTHER" id="PTHR34914:SF1">
    <property type="entry name" value="LYMPHOCYTE EXPANSION MOLECULE"/>
    <property type="match status" value="1"/>
</dbReference>
<reference evidence="2" key="1">
    <citation type="submission" date="2021-02" db="EMBL/GenBank/DDBJ databases">
        <authorList>
            <person name="Nowell W R."/>
        </authorList>
    </citation>
    <scope>NUCLEOTIDE SEQUENCE</scope>
</reference>
<dbReference type="PANTHER" id="PTHR34914">
    <property type="entry name" value="LYMPHOCYTE EXPANSION MOLECULE"/>
    <property type="match status" value="1"/>
</dbReference>
<evidence type="ECO:0000313" key="1">
    <source>
        <dbReference type="EMBL" id="CAF1494425.1"/>
    </source>
</evidence>
<evidence type="ECO:0000313" key="3">
    <source>
        <dbReference type="Proteomes" id="UP000682733"/>
    </source>
</evidence>
<gene>
    <name evidence="1" type="ORF">OVA965_LOCUS36652</name>
    <name evidence="2" type="ORF">TMI583_LOCUS37676</name>
</gene>
<name>A0A8S2TIR3_9BILA</name>
<dbReference type="Pfam" id="PF07004">
    <property type="entry name" value="SHIPPO-rpt"/>
    <property type="match status" value="1"/>
</dbReference>
<dbReference type="InterPro" id="IPR010736">
    <property type="entry name" value="SHIPPO-rpt"/>
</dbReference>
<dbReference type="InterPro" id="IPR033557">
    <property type="entry name" value="CIMAP2"/>
</dbReference>
<organism evidence="2 3">
    <name type="scientific">Didymodactylos carnosus</name>
    <dbReference type="NCBI Taxonomy" id="1234261"/>
    <lineage>
        <taxon>Eukaryota</taxon>
        <taxon>Metazoa</taxon>
        <taxon>Spiralia</taxon>
        <taxon>Gnathifera</taxon>
        <taxon>Rotifera</taxon>
        <taxon>Eurotatoria</taxon>
        <taxon>Bdelloidea</taxon>
        <taxon>Philodinida</taxon>
        <taxon>Philodinidae</taxon>
        <taxon>Didymodactylos</taxon>
    </lineage>
</organism>
<dbReference type="AlphaFoldDB" id="A0A8S2TIR3"/>
<comment type="caution">
    <text evidence="2">The sequence shown here is derived from an EMBL/GenBank/DDBJ whole genome shotgun (WGS) entry which is preliminary data.</text>
</comment>
<dbReference type="EMBL" id="CAJOBA010055441">
    <property type="protein sequence ID" value="CAF4283545.1"/>
    <property type="molecule type" value="Genomic_DNA"/>
</dbReference>
<proteinExistence type="predicted"/>
<evidence type="ECO:0000313" key="2">
    <source>
        <dbReference type="EMBL" id="CAF4283545.1"/>
    </source>
</evidence>
<dbReference type="Proteomes" id="UP000677228">
    <property type="component" value="Unassembled WGS sequence"/>
</dbReference>